<feature type="transmembrane region" description="Helical" evidence="1">
    <location>
        <begin position="36"/>
        <end position="57"/>
    </location>
</feature>
<organism evidence="2">
    <name type="scientific">marine sediment metagenome</name>
    <dbReference type="NCBI Taxonomy" id="412755"/>
    <lineage>
        <taxon>unclassified sequences</taxon>
        <taxon>metagenomes</taxon>
        <taxon>ecological metagenomes</taxon>
    </lineage>
</organism>
<dbReference type="EMBL" id="BARV01027836">
    <property type="protein sequence ID" value="GAI41811.1"/>
    <property type="molecule type" value="Genomic_DNA"/>
</dbReference>
<evidence type="ECO:0000256" key="1">
    <source>
        <dbReference type="SAM" id="Phobius"/>
    </source>
</evidence>
<comment type="caution">
    <text evidence="2">The sequence shown here is derived from an EMBL/GenBank/DDBJ whole genome shotgun (WGS) entry which is preliminary data.</text>
</comment>
<accession>X1PH47</accession>
<gene>
    <name evidence="2" type="ORF">S06H3_44712</name>
</gene>
<proteinExistence type="predicted"/>
<keyword evidence="1" id="KW-1133">Transmembrane helix</keyword>
<protein>
    <submittedName>
        <fullName evidence="2">Uncharacterized protein</fullName>
    </submittedName>
</protein>
<feature type="non-terminal residue" evidence="2">
    <location>
        <position position="1"/>
    </location>
</feature>
<reference evidence="2" key="1">
    <citation type="journal article" date="2014" name="Front. Microbiol.">
        <title>High frequency of phylogenetically diverse reductive dehalogenase-homologous genes in deep subseafloor sedimentary metagenomes.</title>
        <authorList>
            <person name="Kawai M."/>
            <person name="Futagami T."/>
            <person name="Toyoda A."/>
            <person name="Takaki Y."/>
            <person name="Nishi S."/>
            <person name="Hori S."/>
            <person name="Arai W."/>
            <person name="Tsubouchi T."/>
            <person name="Morono Y."/>
            <person name="Uchiyama I."/>
            <person name="Ito T."/>
            <person name="Fujiyama A."/>
            <person name="Inagaki F."/>
            <person name="Takami H."/>
        </authorList>
    </citation>
    <scope>NUCLEOTIDE SEQUENCE</scope>
    <source>
        <strain evidence="2">Expedition CK06-06</strain>
    </source>
</reference>
<feature type="transmembrane region" description="Helical" evidence="1">
    <location>
        <begin position="12"/>
        <end position="30"/>
    </location>
</feature>
<keyword evidence="1" id="KW-0812">Transmembrane</keyword>
<sequence>GALIAFLFGLDFKKSFLVITIGVFIAGVIVTCLCLLSWLGAIIAGAGFILVAILGFWKL</sequence>
<evidence type="ECO:0000313" key="2">
    <source>
        <dbReference type="EMBL" id="GAI41811.1"/>
    </source>
</evidence>
<dbReference type="AlphaFoldDB" id="X1PH47"/>
<keyword evidence="1" id="KW-0472">Membrane</keyword>
<name>X1PH47_9ZZZZ</name>